<keyword evidence="3" id="KW-1185">Reference proteome</keyword>
<dbReference type="RefSeq" id="XP_012768866.1">
    <property type="nucleotide sequence ID" value="XM_012913412.1"/>
</dbReference>
<dbReference type="EMBL" id="LK391709">
    <property type="protein sequence ID" value="CDR96680.1"/>
    <property type="molecule type" value="Genomic_DNA"/>
</dbReference>
<gene>
    <name evidence="2" type="ORF">BBBOND_0305840</name>
</gene>
<evidence type="ECO:0000256" key="1">
    <source>
        <dbReference type="SAM" id="Phobius"/>
    </source>
</evidence>
<keyword evidence="1" id="KW-0812">Transmembrane</keyword>
<dbReference type="GeneID" id="24565221"/>
<feature type="transmembrane region" description="Helical" evidence="1">
    <location>
        <begin position="15"/>
        <end position="34"/>
    </location>
</feature>
<name>A0A061DDY1_BABBI</name>
<reference evidence="3" key="1">
    <citation type="journal article" date="2014" name="Nucleic Acids Res.">
        <title>The evolutionary dynamics of variant antigen genes in Babesia reveal a history of genomic innovation underlying host-parasite interaction.</title>
        <authorList>
            <person name="Jackson A.P."/>
            <person name="Otto T.D."/>
            <person name="Darby A."/>
            <person name="Ramaprasad A."/>
            <person name="Xia D."/>
            <person name="Echaide I.E."/>
            <person name="Farber M."/>
            <person name="Gahlot S."/>
            <person name="Gamble J."/>
            <person name="Gupta D."/>
            <person name="Gupta Y."/>
            <person name="Jackson L."/>
            <person name="Malandrin L."/>
            <person name="Malas T.B."/>
            <person name="Moussa E."/>
            <person name="Nair M."/>
            <person name="Reid A.J."/>
            <person name="Sanders M."/>
            <person name="Sharma J."/>
            <person name="Tracey A."/>
            <person name="Quail M.A."/>
            <person name="Weir W."/>
            <person name="Wastling J.M."/>
            <person name="Hall N."/>
            <person name="Willadsen P."/>
            <person name="Lingelbach K."/>
            <person name="Shiels B."/>
            <person name="Tait A."/>
            <person name="Berriman M."/>
            <person name="Allred D.R."/>
            <person name="Pain A."/>
        </authorList>
    </citation>
    <scope>NUCLEOTIDE SEQUENCE [LARGE SCALE GENOMIC DNA]</scope>
    <source>
        <strain evidence="3">Bond</strain>
    </source>
</reference>
<keyword evidence="1" id="KW-0472">Membrane</keyword>
<dbReference type="AlphaFoldDB" id="A0A061DDY1"/>
<accession>A0A061DDY1</accession>
<dbReference type="Proteomes" id="UP000033188">
    <property type="component" value="Chromosome 3"/>
</dbReference>
<sequence length="66" mass="7582">MQCHHPGPHLRTCKALEIVPAVIICLLSVVLLHISRDSVLTKEVHVRFAKKYLLSRHLITAFRCLR</sequence>
<keyword evidence="1" id="KW-1133">Transmembrane helix</keyword>
<evidence type="ECO:0000313" key="3">
    <source>
        <dbReference type="Proteomes" id="UP000033188"/>
    </source>
</evidence>
<protein>
    <submittedName>
        <fullName evidence="2">Uncharacterized protein</fullName>
    </submittedName>
</protein>
<organism evidence="2 3">
    <name type="scientific">Babesia bigemina</name>
    <dbReference type="NCBI Taxonomy" id="5866"/>
    <lineage>
        <taxon>Eukaryota</taxon>
        <taxon>Sar</taxon>
        <taxon>Alveolata</taxon>
        <taxon>Apicomplexa</taxon>
        <taxon>Aconoidasida</taxon>
        <taxon>Piroplasmida</taxon>
        <taxon>Babesiidae</taxon>
        <taxon>Babesia</taxon>
    </lineage>
</organism>
<dbReference type="KEGG" id="bbig:BBBOND_0305840"/>
<proteinExistence type="predicted"/>
<dbReference type="VEuPathDB" id="PiroplasmaDB:BBBOND_0305840"/>
<evidence type="ECO:0000313" key="2">
    <source>
        <dbReference type="EMBL" id="CDR96680.1"/>
    </source>
</evidence>